<sequence length="278" mass="30866">MNKINCLSLTKSVNCTFLKASFSRALATNSTTGTSATPNVTPNAAQKSEPETPKPAYMTAHSYKEKYSTDRFNQKVDASHGIKPTTFQKNFLVLTRMFKKKQDIPEYISQGTINRMHDRGRALYIVGGCLFFFLGWLSLETTLARRIENDKRVAQMSTMQTHQEEQNRMKPRERNTGVPHVPVDIGYDSGNVSGGSHKTGVMDSVVSNPFVPIGMGLTTVALLGMFKSSLTGDKLGTQKYMRYRILAQFATVIAMVGGLAIAGMMVTDKMEKEELKQK</sequence>
<protein>
    <submittedName>
        <fullName evidence="2">HIG1 domain-containing protein</fullName>
    </submittedName>
</protein>
<dbReference type="WBParaSite" id="RSKR_0000989800.1">
    <property type="protein sequence ID" value="RSKR_0000989800.1"/>
    <property type="gene ID" value="RSKR_0000989800"/>
</dbReference>
<evidence type="ECO:0000313" key="2">
    <source>
        <dbReference type="WBParaSite" id="RSKR_0000989800.1"/>
    </source>
</evidence>
<proteinExistence type="predicted"/>
<accession>A0AC35UBN9</accession>
<name>A0AC35UBN9_9BILA</name>
<evidence type="ECO:0000313" key="1">
    <source>
        <dbReference type="Proteomes" id="UP000095286"/>
    </source>
</evidence>
<dbReference type="Proteomes" id="UP000095286">
    <property type="component" value="Unplaced"/>
</dbReference>
<organism evidence="1 2">
    <name type="scientific">Rhabditophanes sp. KR3021</name>
    <dbReference type="NCBI Taxonomy" id="114890"/>
    <lineage>
        <taxon>Eukaryota</taxon>
        <taxon>Metazoa</taxon>
        <taxon>Ecdysozoa</taxon>
        <taxon>Nematoda</taxon>
        <taxon>Chromadorea</taxon>
        <taxon>Rhabditida</taxon>
        <taxon>Tylenchina</taxon>
        <taxon>Panagrolaimomorpha</taxon>
        <taxon>Strongyloidoidea</taxon>
        <taxon>Alloionematidae</taxon>
        <taxon>Rhabditophanes</taxon>
    </lineage>
</organism>
<reference evidence="2" key="1">
    <citation type="submission" date="2016-11" db="UniProtKB">
        <authorList>
            <consortium name="WormBaseParasite"/>
        </authorList>
    </citation>
    <scope>IDENTIFICATION</scope>
    <source>
        <strain evidence="2">KR3021</strain>
    </source>
</reference>